<feature type="compositionally biased region" description="Low complexity" evidence="1">
    <location>
        <begin position="220"/>
        <end position="237"/>
    </location>
</feature>
<comment type="caution">
    <text evidence="2">The sequence shown here is derived from an EMBL/GenBank/DDBJ whole genome shotgun (WGS) entry which is preliminary data.</text>
</comment>
<reference evidence="2 3" key="1">
    <citation type="submission" date="2017-09" db="EMBL/GenBank/DDBJ databases">
        <title>Genome sequencing of Besnoitia besnoiti strain Bb-Ger1.</title>
        <authorList>
            <person name="Schares G."/>
            <person name="Venepally P."/>
            <person name="Lorenzi H.A."/>
        </authorList>
    </citation>
    <scope>NUCLEOTIDE SEQUENCE [LARGE SCALE GENOMIC DNA]</scope>
    <source>
        <strain evidence="2 3">Bb-Ger1</strain>
    </source>
</reference>
<dbReference type="AlphaFoldDB" id="A0A2A9MPU7"/>
<name>A0A2A9MPU7_BESBE</name>
<sequence length="634" mass="68162">MTWQAMEGKENPSRSTREARPPIARPSSSPSAVNTTTEDSSTRDSSCCCFASASSSTPPLASADSCLPADCATPVYVHRAFTGNVGRVLRCCLWVGLFSVFLRRISSVSCSAESRRSGVPASQPATPLAVRLPPSSPRFLRTPSPCARLPRQKQPAFFVPASLLSAAASSRCAHGASPSSLPSAPFVSASFSETSLRFNLPPLLSFVTSPPSHFSLGSQRALSGSSGTASSSSSAASSSARSRHASLAPLASTASAQSLPLSSPLFPCLSSVPLACSAGVSRLGAGRPFADAPRPPLGEDDSSPPPSLTLTEADLAFYRELGVSPEAPWWEVQQAFQVKHDQLEDEKKQTRMQEAFEQVAGKRFNQDFLAICRKYDTHRAEAGRPWWRRALAWTFGRSKRSVSDLEWFSGFPSEEDPLYMSQVDAPKEIKDIMMGLGDRSGVFRDVSKLDRDPRPEGLFRRFEVERLWSTGGFFVPLSLASLSSPKLITPALTTAFGLAASTMARKDGLTAPEAERATKRFQPPSLRTLLWTGGLLALHGCLGVISASALLSAIGRLPLGLRAESVVSAAVILQWWLTAMLYRTHEPAEDLSVEDDIAEDMDEEEDRPPPPHYPMEGGGDDSSGNDDLDGPLDE</sequence>
<feature type="compositionally biased region" description="Acidic residues" evidence="1">
    <location>
        <begin position="623"/>
        <end position="634"/>
    </location>
</feature>
<feature type="region of interest" description="Disordered" evidence="1">
    <location>
        <begin position="1"/>
        <end position="45"/>
    </location>
</feature>
<feature type="compositionally biased region" description="Low complexity" evidence="1">
    <location>
        <begin position="21"/>
        <end position="45"/>
    </location>
</feature>
<dbReference type="EMBL" id="NWUJ01000001">
    <property type="protein sequence ID" value="PFH38133.1"/>
    <property type="molecule type" value="Genomic_DNA"/>
</dbReference>
<evidence type="ECO:0000256" key="1">
    <source>
        <dbReference type="SAM" id="MobiDB-lite"/>
    </source>
</evidence>
<dbReference type="Proteomes" id="UP000224006">
    <property type="component" value="Chromosome I"/>
</dbReference>
<dbReference type="KEGG" id="bbes:BESB_004740"/>
<accession>A0A2A9MPU7</accession>
<evidence type="ECO:0000313" key="3">
    <source>
        <dbReference type="Proteomes" id="UP000224006"/>
    </source>
</evidence>
<dbReference type="RefSeq" id="XP_029222142.1">
    <property type="nucleotide sequence ID" value="XM_029359229.1"/>
</dbReference>
<proteinExistence type="predicted"/>
<dbReference type="GeneID" id="40305537"/>
<gene>
    <name evidence="2" type="ORF">BESB_004740</name>
</gene>
<dbReference type="OrthoDB" id="333428at2759"/>
<feature type="compositionally biased region" description="Basic and acidic residues" evidence="1">
    <location>
        <begin position="7"/>
        <end position="20"/>
    </location>
</feature>
<protein>
    <submittedName>
        <fullName evidence="2">Uncharacterized protein</fullName>
    </submittedName>
</protein>
<keyword evidence="3" id="KW-1185">Reference proteome</keyword>
<feature type="compositionally biased region" description="Acidic residues" evidence="1">
    <location>
        <begin position="591"/>
        <end position="606"/>
    </location>
</feature>
<feature type="region of interest" description="Disordered" evidence="1">
    <location>
        <begin position="217"/>
        <end position="237"/>
    </location>
</feature>
<evidence type="ECO:0000313" key="2">
    <source>
        <dbReference type="EMBL" id="PFH38133.1"/>
    </source>
</evidence>
<dbReference type="VEuPathDB" id="ToxoDB:BESB_004740"/>
<feature type="region of interest" description="Disordered" evidence="1">
    <location>
        <begin position="591"/>
        <end position="634"/>
    </location>
</feature>
<feature type="region of interest" description="Disordered" evidence="1">
    <location>
        <begin position="287"/>
        <end position="308"/>
    </location>
</feature>
<organism evidence="2 3">
    <name type="scientific">Besnoitia besnoiti</name>
    <name type="common">Apicomplexan protozoan</name>
    <dbReference type="NCBI Taxonomy" id="94643"/>
    <lineage>
        <taxon>Eukaryota</taxon>
        <taxon>Sar</taxon>
        <taxon>Alveolata</taxon>
        <taxon>Apicomplexa</taxon>
        <taxon>Conoidasida</taxon>
        <taxon>Coccidia</taxon>
        <taxon>Eucoccidiorida</taxon>
        <taxon>Eimeriorina</taxon>
        <taxon>Sarcocystidae</taxon>
        <taxon>Besnoitia</taxon>
    </lineage>
</organism>